<comment type="caution">
    <text evidence="1">The sequence shown here is derived from an EMBL/GenBank/DDBJ whole genome shotgun (WGS) entry which is preliminary data.</text>
</comment>
<organism evidence="1 2">
    <name type="scientific">Desmophyllum pertusum</name>
    <dbReference type="NCBI Taxonomy" id="174260"/>
    <lineage>
        <taxon>Eukaryota</taxon>
        <taxon>Metazoa</taxon>
        <taxon>Cnidaria</taxon>
        <taxon>Anthozoa</taxon>
        <taxon>Hexacorallia</taxon>
        <taxon>Scleractinia</taxon>
        <taxon>Caryophylliina</taxon>
        <taxon>Caryophylliidae</taxon>
        <taxon>Desmophyllum</taxon>
    </lineage>
</organism>
<accession>A0A9X0CI42</accession>
<dbReference type="PANTHER" id="PTHR33361:SF2">
    <property type="entry name" value="DUF885 DOMAIN-CONTAINING PROTEIN"/>
    <property type="match status" value="1"/>
</dbReference>
<evidence type="ECO:0000313" key="1">
    <source>
        <dbReference type="EMBL" id="KAJ7351827.1"/>
    </source>
</evidence>
<dbReference type="Proteomes" id="UP001163046">
    <property type="component" value="Unassembled WGS sequence"/>
</dbReference>
<proteinExistence type="predicted"/>
<gene>
    <name evidence="1" type="ORF">OS493_035309</name>
</gene>
<dbReference type="Pfam" id="PF05960">
    <property type="entry name" value="DUF885"/>
    <property type="match status" value="1"/>
</dbReference>
<dbReference type="PANTHER" id="PTHR33361">
    <property type="entry name" value="GLR0591 PROTEIN"/>
    <property type="match status" value="1"/>
</dbReference>
<name>A0A9X0CI42_9CNID</name>
<dbReference type="InterPro" id="IPR010281">
    <property type="entry name" value="DUF885"/>
</dbReference>
<sequence>MSRRLDHYSYNEALIAEANRSRHDCQTEKQRSNNCDYSEEAKRVGLDDFFQKAQDKYYELNPNKIATKPGVTPAEVKKRYHSYDPAPGRIKLITDEAAKLANDIKNMPINMDKLTLREKRAVAQLLHWVEHGFPFIMPYSYDYYVGDWMMGADLFCMGPICAVPSEVQKSLMHFKPSTVSEMETLKDKFKEIKQTFDQFVENLKLGVAAGMVRTVEECKAGLHGLKNKYRDVAVNGPAGIYEASFIKPFLASDFMSAFKEKSEWQAKFGKSASDSLREFALEYVGKPIDYMLRFIEKEHIPHCAPDSVSTGLGSLPLLYVFVNGSQTSQTTTQELPTGEKLNGRDSYNKLLAHFTTTSQTADEIYNLGEKMRDKLYEEVLDLAKKITKENDPYLAKLKFIKLINSSSMFYSDRDIPANESDANAHKVCSNVKDAARYCPNRTAAMNNWFDHTKQVRRYLL</sequence>
<keyword evidence="2" id="KW-1185">Reference proteome</keyword>
<dbReference type="AlphaFoldDB" id="A0A9X0CI42"/>
<protein>
    <submittedName>
        <fullName evidence="1">Uncharacterized protein</fullName>
    </submittedName>
</protein>
<dbReference type="OrthoDB" id="5961428at2759"/>
<evidence type="ECO:0000313" key="2">
    <source>
        <dbReference type="Proteomes" id="UP001163046"/>
    </source>
</evidence>
<reference evidence="1" key="1">
    <citation type="submission" date="2023-01" db="EMBL/GenBank/DDBJ databases">
        <title>Genome assembly of the deep-sea coral Lophelia pertusa.</title>
        <authorList>
            <person name="Herrera S."/>
            <person name="Cordes E."/>
        </authorList>
    </citation>
    <scope>NUCLEOTIDE SEQUENCE</scope>
    <source>
        <strain evidence="1">USNM1676648</strain>
        <tissue evidence="1">Polyp</tissue>
    </source>
</reference>
<dbReference type="EMBL" id="MU827354">
    <property type="protein sequence ID" value="KAJ7351827.1"/>
    <property type="molecule type" value="Genomic_DNA"/>
</dbReference>